<dbReference type="Gene3D" id="3.30.1050.10">
    <property type="entry name" value="SCP2 sterol-binding domain"/>
    <property type="match status" value="1"/>
</dbReference>
<comment type="caution">
    <text evidence="1">The sequence shown here is derived from an EMBL/GenBank/DDBJ whole genome shotgun (WGS) entry which is preliminary data.</text>
</comment>
<keyword evidence="2" id="KW-1185">Reference proteome</keyword>
<sequence>MSTYQDSETAYAVFGELFNILVADQNFNDKLAAAGLTVRLVHTKPDCVIFVGPGSVRLGADAPEDAAVTIKMSCDTAHKLWLGTLLMPAAVALGKVRIKGKVAKVLELVPILQPAFDRYPALADGVVK</sequence>
<reference evidence="1 2" key="1">
    <citation type="submission" date="2021-01" db="EMBL/GenBank/DDBJ databases">
        <title>Whole genome shotgun sequence of Actinoplanes durhamensis NBRC 14914.</title>
        <authorList>
            <person name="Komaki H."/>
            <person name="Tamura T."/>
        </authorList>
    </citation>
    <scope>NUCLEOTIDE SEQUENCE [LARGE SCALE GENOMIC DNA]</scope>
    <source>
        <strain evidence="1 2">NBRC 14914</strain>
    </source>
</reference>
<gene>
    <name evidence="1" type="ORF">Adu01nite_69860</name>
</gene>
<name>A0ABQ3Z731_9ACTN</name>
<organism evidence="1 2">
    <name type="scientific">Paractinoplanes durhamensis</name>
    <dbReference type="NCBI Taxonomy" id="113563"/>
    <lineage>
        <taxon>Bacteria</taxon>
        <taxon>Bacillati</taxon>
        <taxon>Actinomycetota</taxon>
        <taxon>Actinomycetes</taxon>
        <taxon>Micromonosporales</taxon>
        <taxon>Micromonosporaceae</taxon>
        <taxon>Paractinoplanes</taxon>
    </lineage>
</organism>
<dbReference type="SUPFAM" id="SSF55718">
    <property type="entry name" value="SCP-like"/>
    <property type="match status" value="1"/>
</dbReference>
<dbReference type="Proteomes" id="UP000637628">
    <property type="component" value="Unassembled WGS sequence"/>
</dbReference>
<dbReference type="RefSeq" id="WP_203733468.1">
    <property type="nucleotide sequence ID" value="NZ_BAAATX010000009.1"/>
</dbReference>
<evidence type="ECO:0008006" key="3">
    <source>
        <dbReference type="Google" id="ProtNLM"/>
    </source>
</evidence>
<dbReference type="EMBL" id="BOML01000057">
    <property type="protein sequence ID" value="GIE05636.1"/>
    <property type="molecule type" value="Genomic_DNA"/>
</dbReference>
<dbReference type="InterPro" id="IPR036527">
    <property type="entry name" value="SCP2_sterol-bd_dom_sf"/>
</dbReference>
<evidence type="ECO:0000313" key="2">
    <source>
        <dbReference type="Proteomes" id="UP000637628"/>
    </source>
</evidence>
<proteinExistence type="predicted"/>
<evidence type="ECO:0000313" key="1">
    <source>
        <dbReference type="EMBL" id="GIE05636.1"/>
    </source>
</evidence>
<protein>
    <recommendedName>
        <fullName evidence="3">SCP2 domain-containing protein</fullName>
    </recommendedName>
</protein>
<accession>A0ABQ3Z731</accession>